<dbReference type="NCBIfam" id="TIGR01484">
    <property type="entry name" value="HAD-SF-IIB"/>
    <property type="match status" value="1"/>
</dbReference>
<gene>
    <name evidence="1" type="ORF">TOT_010001023</name>
</gene>
<evidence type="ECO:0008006" key="3">
    <source>
        <dbReference type="Google" id="ProtNLM"/>
    </source>
</evidence>
<dbReference type="PANTHER" id="PTHR10000:SF8">
    <property type="entry name" value="HAD SUPERFAMILY HYDROLASE-LIKE, TYPE 3"/>
    <property type="match status" value="1"/>
</dbReference>
<dbReference type="VEuPathDB" id="PiroplasmaDB:TOT_010001023"/>
<proteinExistence type="predicted"/>
<keyword evidence="2" id="KW-1185">Reference proteome</keyword>
<reference evidence="1 2" key="1">
    <citation type="journal article" date="2012" name="MBio">
        <title>Comparative genome analysis of three eukaryotic parasites with differing abilities to transform leukocytes reveals key mediators of Theileria-induced leukocyte transformation.</title>
        <authorList>
            <person name="Hayashida K."/>
            <person name="Hara Y."/>
            <person name="Abe T."/>
            <person name="Yamasaki C."/>
            <person name="Toyoda A."/>
            <person name="Kosuge T."/>
            <person name="Suzuki Y."/>
            <person name="Sato Y."/>
            <person name="Kawashima S."/>
            <person name="Katayama T."/>
            <person name="Wakaguri H."/>
            <person name="Inoue N."/>
            <person name="Homma K."/>
            <person name="Tada-Umezaki M."/>
            <person name="Yagi Y."/>
            <person name="Fujii Y."/>
            <person name="Habara T."/>
            <person name="Kanehisa M."/>
            <person name="Watanabe H."/>
            <person name="Ito K."/>
            <person name="Gojobori T."/>
            <person name="Sugawara H."/>
            <person name="Imanishi T."/>
            <person name="Weir W."/>
            <person name="Gardner M."/>
            <person name="Pain A."/>
            <person name="Shiels B."/>
            <person name="Hattori M."/>
            <person name="Nene V."/>
            <person name="Sugimoto C."/>
        </authorList>
    </citation>
    <scope>NUCLEOTIDE SEQUENCE [LARGE SCALE GENOMIC DNA]</scope>
    <source>
        <strain evidence="1 2">Shintoku</strain>
    </source>
</reference>
<dbReference type="Proteomes" id="UP000003786">
    <property type="component" value="Chromosome 1"/>
</dbReference>
<dbReference type="PANTHER" id="PTHR10000">
    <property type="entry name" value="PHOSPHOSERINE PHOSPHATASE"/>
    <property type="match status" value="1"/>
</dbReference>
<dbReference type="SUPFAM" id="SSF56784">
    <property type="entry name" value="HAD-like"/>
    <property type="match status" value="2"/>
</dbReference>
<dbReference type="Gene3D" id="3.40.50.1000">
    <property type="entry name" value="HAD superfamily/HAD-like"/>
    <property type="match status" value="1"/>
</dbReference>
<dbReference type="Pfam" id="PF08282">
    <property type="entry name" value="Hydrolase_3"/>
    <property type="match status" value="1"/>
</dbReference>
<accession>J4C7S9</accession>
<protein>
    <recommendedName>
        <fullName evidence="3">HAD-superfamily hydrolase, subfamily IIB protein</fullName>
    </recommendedName>
</protein>
<dbReference type="eggNOG" id="ENOG502RSY5">
    <property type="taxonomic scope" value="Eukaryota"/>
</dbReference>
<evidence type="ECO:0000313" key="1">
    <source>
        <dbReference type="EMBL" id="BAM39568.1"/>
    </source>
</evidence>
<organism evidence="1 2">
    <name type="scientific">Theileria orientalis strain Shintoku</name>
    <dbReference type="NCBI Taxonomy" id="869250"/>
    <lineage>
        <taxon>Eukaryota</taxon>
        <taxon>Sar</taxon>
        <taxon>Alveolata</taxon>
        <taxon>Apicomplexa</taxon>
        <taxon>Aconoidasida</taxon>
        <taxon>Piroplasmida</taxon>
        <taxon>Theileriidae</taxon>
        <taxon>Theileria</taxon>
    </lineage>
</organism>
<dbReference type="AlphaFoldDB" id="J4C7S9"/>
<dbReference type="InterPro" id="IPR006379">
    <property type="entry name" value="HAD-SF_hydro_IIB"/>
</dbReference>
<dbReference type="GO" id="GO:0000287">
    <property type="term" value="F:magnesium ion binding"/>
    <property type="evidence" value="ECO:0007669"/>
    <property type="project" value="TreeGrafter"/>
</dbReference>
<dbReference type="OMA" id="EAIETHM"/>
<dbReference type="GeneID" id="20713848"/>
<evidence type="ECO:0000313" key="2">
    <source>
        <dbReference type="Proteomes" id="UP000003786"/>
    </source>
</evidence>
<dbReference type="EMBL" id="AP011946">
    <property type="protein sequence ID" value="BAM39568.1"/>
    <property type="molecule type" value="Genomic_DNA"/>
</dbReference>
<dbReference type="Gene3D" id="3.30.1240.10">
    <property type="match status" value="1"/>
</dbReference>
<dbReference type="OrthoDB" id="27226at2759"/>
<sequence>MSNINEFIAPKTAPRFLALDIDETFVVDDEEVYNRNKKSFRLLRSKGIVPLFCTTDIAQFQKPSTPPKYFGIDVDGTFYTDNNEQFKKNSQAFKLLKDKQITPFLCTGRGYQSNKKVLSTEFETTTGYNGYPGVYNNGAVVYDPDGNLIQIEKLSVEFLDKFKEYAETNNINDRTIYYTDTKIHCLDTLTSDAVAYFNSLRYDDIEKTTYEELKQKNVVTIGCFNHEINNFQQINDVYFVKFAGEDYFQMGPKGVNKKTGLEALLNHFKSNANECAYIGDNKNDHEAMEYCYISFAVGNADNDTKKKAKWALDIKNDEGAFEKAVKLLTDD</sequence>
<dbReference type="InterPro" id="IPR036412">
    <property type="entry name" value="HAD-like_sf"/>
</dbReference>
<name>J4C7S9_THEOR</name>
<dbReference type="KEGG" id="tot:TOT_010001023"/>
<dbReference type="RefSeq" id="XP_009689869.1">
    <property type="nucleotide sequence ID" value="XM_009691574.1"/>
</dbReference>
<dbReference type="GO" id="GO:0005829">
    <property type="term" value="C:cytosol"/>
    <property type="evidence" value="ECO:0007669"/>
    <property type="project" value="TreeGrafter"/>
</dbReference>
<dbReference type="GO" id="GO:0016791">
    <property type="term" value="F:phosphatase activity"/>
    <property type="evidence" value="ECO:0007669"/>
    <property type="project" value="TreeGrafter"/>
</dbReference>
<dbReference type="STRING" id="869250.J4C7S9"/>
<dbReference type="InterPro" id="IPR023214">
    <property type="entry name" value="HAD_sf"/>
</dbReference>